<feature type="transmembrane region" description="Helical" evidence="1">
    <location>
        <begin position="190"/>
        <end position="208"/>
    </location>
</feature>
<comment type="caution">
    <text evidence="3">The sequence shown here is derived from an EMBL/GenBank/DDBJ whole genome shotgun (WGS) entry which is preliminary data.</text>
</comment>
<dbReference type="OrthoDB" id="6623990at2"/>
<dbReference type="PANTHER" id="PTHR37312">
    <property type="entry name" value="MEMBRANE-BOUND ACYLTRANSFERASE YKRP-RELATED"/>
    <property type="match status" value="1"/>
</dbReference>
<dbReference type="Pfam" id="PF01757">
    <property type="entry name" value="Acyl_transf_3"/>
    <property type="match status" value="1"/>
</dbReference>
<feature type="transmembrane region" description="Helical" evidence="1">
    <location>
        <begin position="126"/>
        <end position="144"/>
    </location>
</feature>
<feature type="domain" description="Acyltransferase 3" evidence="2">
    <location>
        <begin position="9"/>
        <end position="304"/>
    </location>
</feature>
<organism evidence="3 4">
    <name type="scientific">[Clostridium] celerecrescens 18A</name>
    <dbReference type="NCBI Taxonomy" id="1286362"/>
    <lineage>
        <taxon>Bacteria</taxon>
        <taxon>Bacillati</taxon>
        <taxon>Bacillota</taxon>
        <taxon>Clostridia</taxon>
        <taxon>Lachnospirales</taxon>
        <taxon>Lachnospiraceae</taxon>
        <taxon>Lacrimispora</taxon>
    </lineage>
</organism>
<dbReference type="GO" id="GO:0016747">
    <property type="term" value="F:acyltransferase activity, transferring groups other than amino-acyl groups"/>
    <property type="evidence" value="ECO:0007669"/>
    <property type="project" value="InterPro"/>
</dbReference>
<dbReference type="AlphaFoldDB" id="A0A2M8Z0U2"/>
<accession>A0A2M8Z0U2</accession>
<dbReference type="PANTHER" id="PTHR37312:SF1">
    <property type="entry name" value="MEMBRANE-BOUND ACYLTRANSFERASE YKRP-RELATED"/>
    <property type="match status" value="1"/>
</dbReference>
<dbReference type="RefSeq" id="WP_100303755.1">
    <property type="nucleotide sequence ID" value="NZ_PGET01000001.1"/>
</dbReference>
<evidence type="ECO:0000259" key="2">
    <source>
        <dbReference type="Pfam" id="PF01757"/>
    </source>
</evidence>
<feature type="transmembrane region" description="Helical" evidence="1">
    <location>
        <begin position="228"/>
        <end position="248"/>
    </location>
</feature>
<dbReference type="EMBL" id="PGET01000001">
    <property type="protein sequence ID" value="PJJ27074.1"/>
    <property type="molecule type" value="Genomic_DNA"/>
</dbReference>
<evidence type="ECO:0000313" key="3">
    <source>
        <dbReference type="EMBL" id="PJJ27074.1"/>
    </source>
</evidence>
<sequence>MDKKSRIFQIDNIKCILIFLVVFGHLCEQMPFKSSRFLYLLIYSFHMPAFAFISGYCCKKTTKEILISKYFYPYIVFQTCYIAFAKYILHETIKFQYTTPYWILWYLLALFLWNIVISIFSDTEKILKCILIIGCIIALLVGYIDTVSYYLSLSRILVMFPFFVSGYYLKIRNFQIFKPGERKTNILPKFLTLLCVVLVSCILYLAQHKIQASWAYHSLPYHELQYSIWNRAFFLIISVIFITFLCMFIPNKNMGIITSIGQNTIGIFLLHGFIIRYLTYKNILQTLPLPQLSIILLSIIIILACSSKPAIILLKPLIMLPLKRK</sequence>
<dbReference type="InterPro" id="IPR052734">
    <property type="entry name" value="Nod_factor_acetyltransferase"/>
</dbReference>
<feature type="transmembrane region" description="Helical" evidence="1">
    <location>
        <begin position="70"/>
        <end position="89"/>
    </location>
</feature>
<name>A0A2M8Z0U2_9FIRM</name>
<dbReference type="Proteomes" id="UP000231092">
    <property type="component" value="Unassembled WGS sequence"/>
</dbReference>
<reference evidence="3 4" key="1">
    <citation type="submission" date="2017-11" db="EMBL/GenBank/DDBJ databases">
        <title>Understudied soil microbes with underappreciated capabilities: Untangling the Clostridium saccharolyticum group.</title>
        <authorList>
            <person name="Leschine S."/>
        </authorList>
    </citation>
    <scope>NUCLEOTIDE SEQUENCE [LARGE SCALE GENOMIC DNA]</scope>
    <source>
        <strain evidence="3 4">18A</strain>
    </source>
</reference>
<feature type="transmembrane region" description="Helical" evidence="1">
    <location>
        <begin position="37"/>
        <end position="58"/>
    </location>
</feature>
<feature type="transmembrane region" description="Helical" evidence="1">
    <location>
        <begin position="12"/>
        <end position="31"/>
    </location>
</feature>
<keyword evidence="1" id="KW-1133">Transmembrane helix</keyword>
<keyword evidence="1" id="KW-0472">Membrane</keyword>
<feature type="transmembrane region" description="Helical" evidence="1">
    <location>
        <begin position="292"/>
        <end position="314"/>
    </location>
</feature>
<keyword evidence="1" id="KW-0812">Transmembrane</keyword>
<gene>
    <name evidence="3" type="ORF">H171_0523</name>
</gene>
<feature type="transmembrane region" description="Helical" evidence="1">
    <location>
        <begin position="260"/>
        <end position="280"/>
    </location>
</feature>
<proteinExistence type="predicted"/>
<keyword evidence="3" id="KW-0808">Transferase</keyword>
<protein>
    <submittedName>
        <fullName evidence="3">Fucose 4-O-acetylase-like acetyltransferase</fullName>
    </submittedName>
</protein>
<feature type="transmembrane region" description="Helical" evidence="1">
    <location>
        <begin position="101"/>
        <end position="119"/>
    </location>
</feature>
<dbReference type="InterPro" id="IPR002656">
    <property type="entry name" value="Acyl_transf_3_dom"/>
</dbReference>
<evidence type="ECO:0000313" key="4">
    <source>
        <dbReference type="Proteomes" id="UP000231092"/>
    </source>
</evidence>
<feature type="transmembrane region" description="Helical" evidence="1">
    <location>
        <begin position="150"/>
        <end position="169"/>
    </location>
</feature>
<evidence type="ECO:0000256" key="1">
    <source>
        <dbReference type="SAM" id="Phobius"/>
    </source>
</evidence>